<name>A0AAD5LKK4_PYTIN</name>
<dbReference type="Proteomes" id="UP001209570">
    <property type="component" value="Unassembled WGS sequence"/>
</dbReference>
<dbReference type="GO" id="GO:0005737">
    <property type="term" value="C:cytoplasm"/>
    <property type="evidence" value="ECO:0007669"/>
    <property type="project" value="TreeGrafter"/>
</dbReference>
<comment type="caution">
    <text evidence="4">The sequence shown here is derived from an EMBL/GenBank/DDBJ whole genome shotgun (WGS) entry which is preliminary data.</text>
</comment>
<dbReference type="InterPro" id="IPR021133">
    <property type="entry name" value="HEAT_type_2"/>
</dbReference>
<feature type="repeat" description="HEAT" evidence="2">
    <location>
        <begin position="199"/>
        <end position="237"/>
    </location>
</feature>
<feature type="region of interest" description="Disordered" evidence="3">
    <location>
        <begin position="631"/>
        <end position="650"/>
    </location>
</feature>
<dbReference type="PANTHER" id="PTHR10648">
    <property type="entry name" value="SERINE/THREONINE-PROTEIN PHOSPHATASE PP2A 65 KDA REGULATORY SUBUNIT"/>
    <property type="match status" value="1"/>
</dbReference>
<feature type="repeat" description="HEAT" evidence="2">
    <location>
        <begin position="363"/>
        <end position="401"/>
    </location>
</feature>
<protein>
    <recommendedName>
        <fullName evidence="6">Serine/threonine-protein phosphatase 4 regulatory subunit 1</fullName>
    </recommendedName>
</protein>
<feature type="repeat" description="HEAT" evidence="2">
    <location>
        <begin position="159"/>
        <end position="198"/>
    </location>
</feature>
<feature type="repeat" description="HEAT" evidence="2">
    <location>
        <begin position="120"/>
        <end position="158"/>
    </location>
</feature>
<dbReference type="InterPro" id="IPR051023">
    <property type="entry name" value="PP2A_Regulatory_Subunit_A"/>
</dbReference>
<evidence type="ECO:0000256" key="1">
    <source>
        <dbReference type="ARBA" id="ARBA00022737"/>
    </source>
</evidence>
<keyword evidence="1" id="KW-0677">Repeat</keyword>
<dbReference type="InterPro" id="IPR016024">
    <property type="entry name" value="ARM-type_fold"/>
</dbReference>
<accession>A0AAD5LKK4</accession>
<sequence length="673" mass="74172">MNYDLPDDEELRPDDLGAGPTFEDLAIDDTLSDLDRVTKYICSNIALQRVIHVKMLADTARSVGLQATCDHLIPLLEPLVCDVEYVVRQHVALQFPPLAAFLVQQESADDAGYRALLDRLVPLVSRLVSDKQHEVRSAANESLVALAALVRPEDQGQHVLTIVLPLAHDDDNEQMRISAVTLYHGLAEHLGPELCQQFCVPELISLSEDPVFRVRKSTAQSFASVCRIAGHEVSRERLLPSFHRLAQDDIWAVRKACAECLVSISEALARADRGELLIPLFENFLEDSSRWVRMAAYQSLGPFLASLERKDISDDLLQHYIGMATSSAAAQLGGSGEVDMRFHCAFNLPAVVSILGRTDWALLSPTFETLSQDSFWKIRRTLAHSLHELARILGTEIAETQLATAFDSYLRDIPDVRVGAMTHFADFLEHVSPSFRESYLPVLAELLRGLTTDATKWRSRELLCHQLPQLCRIFSADATFTEIYPLVAQLLRDDVAVVRHQCVAACPLLVARLADRSEWRDAIVERLLTLAASSCFTDRQAFARVSSAFLSREDGDSTATVFTESLADAFFELVRDPVSNVRVVVAEVVLAHREGLLAHASCPTALRDACTEDVKSPEDLLQALLSRLPLPTKTTTTSDDAAAAADARAEPAPVSLDAVEVAVEDGPIEQADA</sequence>
<dbReference type="Gene3D" id="1.25.10.10">
    <property type="entry name" value="Leucine-rich Repeat Variant"/>
    <property type="match status" value="1"/>
</dbReference>
<dbReference type="PANTHER" id="PTHR10648:SF1">
    <property type="entry name" value="SERINE_THREONINE-PROTEIN PHOSPHATASE 4 REGULATORY SUBUNIT 1"/>
    <property type="match status" value="1"/>
</dbReference>
<evidence type="ECO:0000313" key="4">
    <source>
        <dbReference type="EMBL" id="KAJ0401247.1"/>
    </source>
</evidence>
<feature type="repeat" description="HEAT" evidence="2">
    <location>
        <begin position="238"/>
        <end position="276"/>
    </location>
</feature>
<dbReference type="EMBL" id="JAKCXM010000133">
    <property type="protein sequence ID" value="KAJ0401247.1"/>
    <property type="molecule type" value="Genomic_DNA"/>
</dbReference>
<reference evidence="4" key="1">
    <citation type="submission" date="2021-12" db="EMBL/GenBank/DDBJ databases">
        <title>Prjna785345.</title>
        <authorList>
            <person name="Rujirawat T."/>
            <person name="Krajaejun T."/>
        </authorList>
    </citation>
    <scope>NUCLEOTIDE SEQUENCE</scope>
    <source>
        <strain evidence="4">Pi057C3</strain>
    </source>
</reference>
<organism evidence="4 5">
    <name type="scientific">Pythium insidiosum</name>
    <name type="common">Pythiosis disease agent</name>
    <dbReference type="NCBI Taxonomy" id="114742"/>
    <lineage>
        <taxon>Eukaryota</taxon>
        <taxon>Sar</taxon>
        <taxon>Stramenopiles</taxon>
        <taxon>Oomycota</taxon>
        <taxon>Peronosporomycetes</taxon>
        <taxon>Pythiales</taxon>
        <taxon>Pythiaceae</taxon>
        <taxon>Pythium</taxon>
    </lineage>
</organism>
<proteinExistence type="predicted"/>
<gene>
    <name evidence="4" type="ORF">P43SY_010971</name>
</gene>
<feature type="repeat" description="HEAT" evidence="2">
    <location>
        <begin position="277"/>
        <end position="315"/>
    </location>
</feature>
<dbReference type="PROSITE" id="PS50077">
    <property type="entry name" value="HEAT_REPEAT"/>
    <property type="match status" value="6"/>
</dbReference>
<dbReference type="InterPro" id="IPR011989">
    <property type="entry name" value="ARM-like"/>
</dbReference>
<evidence type="ECO:0000256" key="2">
    <source>
        <dbReference type="PROSITE-ProRule" id="PRU00103"/>
    </source>
</evidence>
<dbReference type="Pfam" id="PF13646">
    <property type="entry name" value="HEAT_2"/>
    <property type="match status" value="1"/>
</dbReference>
<evidence type="ECO:0008006" key="6">
    <source>
        <dbReference type="Google" id="ProtNLM"/>
    </source>
</evidence>
<dbReference type="AlphaFoldDB" id="A0AAD5LKK4"/>
<evidence type="ECO:0000256" key="3">
    <source>
        <dbReference type="SAM" id="MobiDB-lite"/>
    </source>
</evidence>
<dbReference type="GO" id="GO:0019888">
    <property type="term" value="F:protein phosphatase regulator activity"/>
    <property type="evidence" value="ECO:0007669"/>
    <property type="project" value="TreeGrafter"/>
</dbReference>
<dbReference type="SUPFAM" id="SSF48371">
    <property type="entry name" value="ARM repeat"/>
    <property type="match status" value="1"/>
</dbReference>
<evidence type="ECO:0000313" key="5">
    <source>
        <dbReference type="Proteomes" id="UP001209570"/>
    </source>
</evidence>
<keyword evidence="5" id="KW-1185">Reference proteome</keyword>